<dbReference type="AlphaFoldDB" id="A0A2P2PKN2"/>
<reference evidence="1" key="1">
    <citation type="submission" date="2018-02" db="EMBL/GenBank/DDBJ databases">
        <title>Rhizophora mucronata_Transcriptome.</title>
        <authorList>
            <person name="Meera S.P."/>
            <person name="Sreeshan A."/>
            <person name="Augustine A."/>
        </authorList>
    </citation>
    <scope>NUCLEOTIDE SEQUENCE</scope>
    <source>
        <tissue evidence="1">Leaf</tissue>
    </source>
</reference>
<organism evidence="1">
    <name type="scientific">Rhizophora mucronata</name>
    <name type="common">Asiatic mangrove</name>
    <dbReference type="NCBI Taxonomy" id="61149"/>
    <lineage>
        <taxon>Eukaryota</taxon>
        <taxon>Viridiplantae</taxon>
        <taxon>Streptophyta</taxon>
        <taxon>Embryophyta</taxon>
        <taxon>Tracheophyta</taxon>
        <taxon>Spermatophyta</taxon>
        <taxon>Magnoliopsida</taxon>
        <taxon>eudicotyledons</taxon>
        <taxon>Gunneridae</taxon>
        <taxon>Pentapetalae</taxon>
        <taxon>rosids</taxon>
        <taxon>fabids</taxon>
        <taxon>Malpighiales</taxon>
        <taxon>Rhizophoraceae</taxon>
        <taxon>Rhizophora</taxon>
    </lineage>
</organism>
<proteinExistence type="predicted"/>
<dbReference type="EMBL" id="GGEC01074822">
    <property type="protein sequence ID" value="MBX55306.1"/>
    <property type="molecule type" value="Transcribed_RNA"/>
</dbReference>
<sequence>MPLKIFPSVVVSATIMSSPKN</sequence>
<name>A0A2P2PKN2_RHIMU</name>
<accession>A0A2P2PKN2</accession>
<protein>
    <submittedName>
        <fullName evidence="1">Uncharacterized protein</fullName>
    </submittedName>
</protein>
<evidence type="ECO:0000313" key="1">
    <source>
        <dbReference type="EMBL" id="MBX55306.1"/>
    </source>
</evidence>